<dbReference type="AlphaFoldDB" id="A0A9X2HCG0"/>
<dbReference type="NCBIfam" id="TIGR00350">
    <property type="entry name" value="lytR_cpsA_psr"/>
    <property type="match status" value="1"/>
</dbReference>
<comment type="caution">
    <text evidence="4">The sequence shown here is derived from an EMBL/GenBank/DDBJ whole genome shotgun (WGS) entry which is preliminary data.</text>
</comment>
<proteinExistence type="inferred from homology"/>
<keyword evidence="2" id="KW-0812">Transmembrane</keyword>
<organism evidence="4 5">
    <name type="scientific">Rothia santali</name>
    <dbReference type="NCBI Taxonomy" id="2949643"/>
    <lineage>
        <taxon>Bacteria</taxon>
        <taxon>Bacillati</taxon>
        <taxon>Actinomycetota</taxon>
        <taxon>Actinomycetes</taxon>
        <taxon>Micrococcales</taxon>
        <taxon>Micrococcaceae</taxon>
        <taxon>Rothia</taxon>
    </lineage>
</organism>
<dbReference type="PANTHER" id="PTHR33392:SF6">
    <property type="entry name" value="POLYISOPRENYL-TEICHOIC ACID--PEPTIDOGLYCAN TEICHOIC ACID TRANSFERASE TAGU"/>
    <property type="match status" value="1"/>
</dbReference>
<accession>A0A9X2HCG0</accession>
<evidence type="ECO:0000256" key="2">
    <source>
        <dbReference type="SAM" id="Phobius"/>
    </source>
</evidence>
<dbReference type="RefSeq" id="WP_254164165.1">
    <property type="nucleotide sequence ID" value="NZ_JANAFB010000001.1"/>
</dbReference>
<dbReference type="InterPro" id="IPR050922">
    <property type="entry name" value="LytR/CpsA/Psr_CW_biosynth"/>
</dbReference>
<keyword evidence="5" id="KW-1185">Reference proteome</keyword>
<evidence type="ECO:0000313" key="5">
    <source>
        <dbReference type="Proteomes" id="UP001139502"/>
    </source>
</evidence>
<dbReference type="PANTHER" id="PTHR33392">
    <property type="entry name" value="POLYISOPRENYL-TEICHOIC ACID--PEPTIDOGLYCAN TEICHOIC ACID TRANSFERASE TAGU"/>
    <property type="match status" value="1"/>
</dbReference>
<gene>
    <name evidence="4" type="ORF">NBM05_00395</name>
</gene>
<name>A0A9X2HCG0_9MICC</name>
<evidence type="ECO:0000256" key="1">
    <source>
        <dbReference type="ARBA" id="ARBA00006068"/>
    </source>
</evidence>
<protein>
    <submittedName>
        <fullName evidence="4">LCP family protein</fullName>
    </submittedName>
</protein>
<comment type="similarity">
    <text evidence="1">Belongs to the LytR/CpsA/Psr (LCP) family.</text>
</comment>
<sequence length="340" mass="36526">MTQLLDETDSQPRKPRRGRRKVLAVFLVLIALLLVAAIAVGAYLFNLANNFNSGTQRIERALPGADDADRPEDTDAQNILLMGSDSRAGEADEANVGGERADSLMLLHVPADGGAAYIVSIMRDTWVDIPGHGQAKINAALDIGGVELEVRTIEDLLDTRIDHVAQIDFEGFRELTDSVGGVTVDVPEDFSTNGGHVFTQGQQKLDGEEALAFVRERYSFADGDYQRVRNQRAYLRGLLNEVASPGTLANPARVNDLVKTFSPYVSVDDSLTANQIAKIGLQVGPGGMNNVKMFTLPNAGTGWSDDGQSIVVLDDAAISGLSEAMADGTMDEYARTVSTD</sequence>
<keyword evidence="2" id="KW-1133">Transmembrane helix</keyword>
<evidence type="ECO:0000259" key="3">
    <source>
        <dbReference type="Pfam" id="PF03816"/>
    </source>
</evidence>
<keyword evidence="2" id="KW-0472">Membrane</keyword>
<dbReference type="EMBL" id="JANAFB010000001">
    <property type="protein sequence ID" value="MCP3424534.1"/>
    <property type="molecule type" value="Genomic_DNA"/>
</dbReference>
<dbReference type="Gene3D" id="3.40.630.190">
    <property type="entry name" value="LCP protein"/>
    <property type="match status" value="1"/>
</dbReference>
<dbReference type="Pfam" id="PF03816">
    <property type="entry name" value="LytR_cpsA_psr"/>
    <property type="match status" value="1"/>
</dbReference>
<feature type="transmembrane region" description="Helical" evidence="2">
    <location>
        <begin position="22"/>
        <end position="45"/>
    </location>
</feature>
<dbReference type="Proteomes" id="UP001139502">
    <property type="component" value="Unassembled WGS sequence"/>
</dbReference>
<reference evidence="4" key="1">
    <citation type="submission" date="2022-06" db="EMBL/GenBank/DDBJ databases">
        <title>Rothia sp. isolated from sandalwood seedling.</title>
        <authorList>
            <person name="Tuikhar N."/>
            <person name="Kirdat K."/>
            <person name="Thorat V."/>
            <person name="Swetha P."/>
            <person name="Padma S."/>
            <person name="Sundararaj R."/>
            <person name="Yadav A."/>
        </authorList>
    </citation>
    <scope>NUCLEOTIDE SEQUENCE</scope>
    <source>
        <strain evidence="4">AR01</strain>
    </source>
</reference>
<dbReference type="InterPro" id="IPR004474">
    <property type="entry name" value="LytR_CpsA_psr"/>
</dbReference>
<feature type="domain" description="Cell envelope-related transcriptional attenuator" evidence="3">
    <location>
        <begin position="100"/>
        <end position="243"/>
    </location>
</feature>
<evidence type="ECO:0000313" key="4">
    <source>
        <dbReference type="EMBL" id="MCP3424534.1"/>
    </source>
</evidence>